<keyword evidence="2" id="KW-0812">Transmembrane</keyword>
<dbReference type="AlphaFoldDB" id="A0AAP0MG80"/>
<evidence type="ECO:0000256" key="1">
    <source>
        <dbReference type="SAM" id="MobiDB-lite"/>
    </source>
</evidence>
<evidence type="ECO:0000256" key="2">
    <source>
        <dbReference type="SAM" id="Phobius"/>
    </source>
</evidence>
<keyword evidence="2" id="KW-0472">Membrane</keyword>
<accession>A0AAP0MG80</accession>
<name>A0AAP0MG80_9ROSI</name>
<keyword evidence="4" id="KW-1185">Reference proteome</keyword>
<sequence>MSLLYCLNLYSSFDASVFSLVFAIIVAAFNIIYAGGVSDSSGLASPIDPAIDHQLRDSQVHNPSIIAEDVEVNDSLSMASCADHQLQNIQLVKQVVGSESLYLGRPDPPINQPNLNHSLAKSDESNDATCDVDF</sequence>
<evidence type="ECO:0000313" key="3">
    <source>
        <dbReference type="EMBL" id="KAK9208988.1"/>
    </source>
</evidence>
<protein>
    <submittedName>
        <fullName evidence="3">Uncharacterized protein</fullName>
    </submittedName>
</protein>
<dbReference type="Proteomes" id="UP001428341">
    <property type="component" value="Unassembled WGS sequence"/>
</dbReference>
<reference evidence="3 4" key="1">
    <citation type="submission" date="2024-05" db="EMBL/GenBank/DDBJ databases">
        <title>Haplotype-resolved chromosome-level genome assembly of Huyou (Citrus changshanensis).</title>
        <authorList>
            <person name="Miao C."/>
            <person name="Chen W."/>
            <person name="Wu Y."/>
            <person name="Wang L."/>
            <person name="Zhao S."/>
            <person name="Grierson D."/>
            <person name="Xu C."/>
            <person name="Chen K."/>
        </authorList>
    </citation>
    <scope>NUCLEOTIDE SEQUENCE [LARGE SCALE GENOMIC DNA]</scope>
    <source>
        <strain evidence="3">01-14</strain>
        <tissue evidence="3">Leaf</tissue>
    </source>
</reference>
<proteinExistence type="predicted"/>
<gene>
    <name evidence="3" type="ORF">WN944_001349</name>
</gene>
<feature type="transmembrane region" description="Helical" evidence="2">
    <location>
        <begin position="15"/>
        <end position="33"/>
    </location>
</feature>
<keyword evidence="2" id="KW-1133">Transmembrane helix</keyword>
<comment type="caution">
    <text evidence="3">The sequence shown here is derived from an EMBL/GenBank/DDBJ whole genome shotgun (WGS) entry which is preliminary data.</text>
</comment>
<evidence type="ECO:0000313" key="4">
    <source>
        <dbReference type="Proteomes" id="UP001428341"/>
    </source>
</evidence>
<organism evidence="3 4">
    <name type="scientific">Citrus x changshan-huyou</name>
    <dbReference type="NCBI Taxonomy" id="2935761"/>
    <lineage>
        <taxon>Eukaryota</taxon>
        <taxon>Viridiplantae</taxon>
        <taxon>Streptophyta</taxon>
        <taxon>Embryophyta</taxon>
        <taxon>Tracheophyta</taxon>
        <taxon>Spermatophyta</taxon>
        <taxon>Magnoliopsida</taxon>
        <taxon>eudicotyledons</taxon>
        <taxon>Gunneridae</taxon>
        <taxon>Pentapetalae</taxon>
        <taxon>rosids</taxon>
        <taxon>malvids</taxon>
        <taxon>Sapindales</taxon>
        <taxon>Rutaceae</taxon>
        <taxon>Aurantioideae</taxon>
        <taxon>Citrus</taxon>
    </lineage>
</organism>
<feature type="region of interest" description="Disordered" evidence="1">
    <location>
        <begin position="106"/>
        <end position="134"/>
    </location>
</feature>
<dbReference type="EMBL" id="JBCGBO010000004">
    <property type="protein sequence ID" value="KAK9208988.1"/>
    <property type="molecule type" value="Genomic_DNA"/>
</dbReference>